<evidence type="ECO:0000256" key="1">
    <source>
        <dbReference type="ARBA" id="ARBA00004429"/>
    </source>
</evidence>
<dbReference type="PANTHER" id="PTHR43653">
    <property type="entry name" value="CYTOCHROME C ASSEMBLY PROTEIN-RELATED"/>
    <property type="match status" value="1"/>
</dbReference>
<gene>
    <name evidence="14" type="ORF">GIY23_12590</name>
</gene>
<feature type="transmembrane region" description="Helical" evidence="11">
    <location>
        <begin position="355"/>
        <end position="378"/>
    </location>
</feature>
<proteinExistence type="inferred from homology"/>
<dbReference type="GO" id="GO:0020037">
    <property type="term" value="F:heme binding"/>
    <property type="evidence" value="ECO:0007669"/>
    <property type="project" value="InterPro"/>
</dbReference>
<dbReference type="GO" id="GO:0017004">
    <property type="term" value="P:cytochrome complex assembly"/>
    <property type="evidence" value="ECO:0007669"/>
    <property type="project" value="UniProtKB-KW"/>
</dbReference>
<keyword evidence="3" id="KW-1003">Cell membrane</keyword>
<dbReference type="PANTHER" id="PTHR43653:SF1">
    <property type="entry name" value="CYTOCHROME C-TYPE BIOGENESIS PROTEIN CCMF"/>
    <property type="match status" value="1"/>
</dbReference>
<feature type="domain" description="Cytochrome c-type biogenesis protein CcmF C-terminal" evidence="13">
    <location>
        <begin position="318"/>
        <end position="636"/>
    </location>
</feature>
<keyword evidence="8 11" id="KW-0472">Membrane</keyword>
<evidence type="ECO:0000256" key="3">
    <source>
        <dbReference type="ARBA" id="ARBA00022475"/>
    </source>
</evidence>
<dbReference type="Proteomes" id="UP000371041">
    <property type="component" value="Chromosome"/>
</dbReference>
<sequence>MSTLVPAAGWVGSFLGVAASLALAWTGFRAQYKPGALRRNQLVVPVWCMVAGAALSMLALEIALLTDNFAVSYVAETHSRDTSWLFTITTAWSALGGSIVLWALVLAGYTAVVLRGVRTTDDRLGVGALGVMGIVAAFFFGLVTTVANPFRILINPPPNGPGPNPLLQENILVAFHPPMLYLGFVGFTVPFAFAMSALLIRQGGIDWLRRTRRANLVAWSFLTGATFLGAWWAYEVLGWGGYWAWDPVENAALLPWLTGTAFIHSAAVQIKRGMLQAWNFVLVLATFALTILGTFLTRSGVVSSVHSFTESGVGPAFLGLLLVVLVAGFGLFAARGERLASLSRPESLASREGAFLVNNLLLSLFAFVVLTGTVYPIVVEALTGNQVSVGRPFFDRMAVPLGFGLLLAMGVGPILPYRHAAPGVVWQRLRYPLVVASLTAAVLVAAGARSPGLVAVVFLATVIVGSTLRQLAVSMPQRSLPGFLRLVRGQRAYWGGQLAHLGVAGVVVVIAVTGAFGERSTVTLQRGEATEFAGYQVTFEATQEYSAPNREVTEPRISFRDDGTVAHVATPRVSSFRNQEQAVGTPSVWSGPTQDVYVSLADLQPDQVTLNLYRYPLMVWMWVAGAVMAAGGLWALGFGRRRSQGSDGRHAERSDEVVSRA</sequence>
<evidence type="ECO:0000256" key="6">
    <source>
        <dbReference type="ARBA" id="ARBA00022748"/>
    </source>
</evidence>
<organism evidence="14 15">
    <name type="scientific">Allosaccharopolyspora coralli</name>
    <dbReference type="NCBI Taxonomy" id="2665642"/>
    <lineage>
        <taxon>Bacteria</taxon>
        <taxon>Bacillati</taxon>
        <taxon>Actinomycetota</taxon>
        <taxon>Actinomycetes</taxon>
        <taxon>Pseudonocardiales</taxon>
        <taxon>Pseudonocardiaceae</taxon>
        <taxon>Allosaccharopolyspora</taxon>
    </lineage>
</organism>
<feature type="transmembrane region" description="Helical" evidence="11">
    <location>
        <begin position="124"/>
        <end position="147"/>
    </location>
</feature>
<feature type="transmembrane region" description="Helical" evidence="11">
    <location>
        <begin position="453"/>
        <end position="472"/>
    </location>
</feature>
<dbReference type="GO" id="GO:0005886">
    <property type="term" value="C:plasma membrane"/>
    <property type="evidence" value="ECO:0007669"/>
    <property type="project" value="UniProtKB-SubCell"/>
</dbReference>
<dbReference type="KEGG" id="sace:GIY23_12590"/>
<accession>A0A5Q3Q7D3</accession>
<feature type="transmembrane region" description="Helical" evidence="11">
    <location>
        <begin position="216"/>
        <end position="233"/>
    </location>
</feature>
<evidence type="ECO:0000256" key="2">
    <source>
        <dbReference type="ARBA" id="ARBA00009186"/>
    </source>
</evidence>
<feature type="transmembrane region" description="Helical" evidence="11">
    <location>
        <begin position="6"/>
        <end position="30"/>
    </location>
</feature>
<feature type="region of interest" description="Disordered" evidence="10">
    <location>
        <begin position="641"/>
        <end position="661"/>
    </location>
</feature>
<dbReference type="RefSeq" id="WP_154076837.1">
    <property type="nucleotide sequence ID" value="NZ_CP045929.1"/>
</dbReference>
<evidence type="ECO:0000256" key="4">
    <source>
        <dbReference type="ARBA" id="ARBA00022519"/>
    </source>
</evidence>
<evidence type="ECO:0000259" key="12">
    <source>
        <dbReference type="Pfam" id="PF01578"/>
    </source>
</evidence>
<reference evidence="15" key="1">
    <citation type="submission" date="2019-11" db="EMBL/GenBank/DDBJ databases">
        <title>The complete genome sequence of Saccharopolyspora sp. E2A.</title>
        <authorList>
            <person name="Zhang G."/>
        </authorList>
    </citation>
    <scope>NUCLEOTIDE SEQUENCE [LARGE SCALE GENOMIC DNA]</scope>
    <source>
        <strain evidence="15">E2A</strain>
    </source>
</reference>
<feature type="transmembrane region" description="Helical" evidence="11">
    <location>
        <begin position="316"/>
        <end position="334"/>
    </location>
</feature>
<keyword evidence="7 11" id="KW-1133">Transmembrane helix</keyword>
<protein>
    <submittedName>
        <fullName evidence="14">Heme lyase CcmF/NrfE family subunit</fullName>
    </submittedName>
</protein>
<feature type="transmembrane region" description="Helical" evidence="11">
    <location>
        <begin position="493"/>
        <end position="516"/>
    </location>
</feature>
<feature type="transmembrane region" description="Helical" evidence="11">
    <location>
        <begin position="398"/>
        <end position="417"/>
    </location>
</feature>
<feature type="compositionally biased region" description="Basic and acidic residues" evidence="10">
    <location>
        <begin position="647"/>
        <end position="661"/>
    </location>
</feature>
<evidence type="ECO:0000256" key="8">
    <source>
        <dbReference type="ARBA" id="ARBA00023136"/>
    </source>
</evidence>
<dbReference type="Pfam" id="PF01578">
    <property type="entry name" value="Cytochrom_C_asm"/>
    <property type="match status" value="1"/>
</dbReference>
<dbReference type="InterPro" id="IPR003567">
    <property type="entry name" value="Cyt_c_biogenesis"/>
</dbReference>
<dbReference type="GO" id="GO:0015232">
    <property type="term" value="F:heme transmembrane transporter activity"/>
    <property type="evidence" value="ECO:0007669"/>
    <property type="project" value="InterPro"/>
</dbReference>
<dbReference type="PRINTS" id="PR01411">
    <property type="entry name" value="CCMFBIOGNSIS"/>
</dbReference>
<feature type="transmembrane region" description="Helical" evidence="11">
    <location>
        <begin position="277"/>
        <end position="296"/>
    </location>
</feature>
<evidence type="ECO:0000313" key="14">
    <source>
        <dbReference type="EMBL" id="QGK70253.1"/>
    </source>
</evidence>
<keyword evidence="5 11" id="KW-0812">Transmembrane</keyword>
<keyword evidence="6" id="KW-0201">Cytochrome c-type biogenesis</keyword>
<feature type="transmembrane region" description="Helical" evidence="11">
    <location>
        <begin position="42"/>
        <end position="64"/>
    </location>
</feature>
<dbReference type="PRINTS" id="PR01410">
    <property type="entry name" value="CCBIOGENESIS"/>
</dbReference>
<dbReference type="InterPro" id="IPR002541">
    <property type="entry name" value="Cyt_c_assembly"/>
</dbReference>
<evidence type="ECO:0000256" key="5">
    <source>
        <dbReference type="ARBA" id="ARBA00022692"/>
    </source>
</evidence>
<feature type="transmembrane region" description="Helical" evidence="11">
    <location>
        <begin position="253"/>
        <end position="270"/>
    </location>
</feature>
<dbReference type="InterPro" id="IPR003568">
    <property type="entry name" value="Cyt_c_biogenesis_CcmF"/>
</dbReference>
<evidence type="ECO:0000256" key="11">
    <source>
        <dbReference type="SAM" id="Phobius"/>
    </source>
</evidence>
<dbReference type="AlphaFoldDB" id="A0A5Q3Q7D3"/>
<dbReference type="Pfam" id="PF16327">
    <property type="entry name" value="CcmF_C"/>
    <property type="match status" value="1"/>
</dbReference>
<keyword evidence="15" id="KW-1185">Reference proteome</keyword>
<keyword evidence="14" id="KW-0456">Lyase</keyword>
<evidence type="ECO:0000313" key="15">
    <source>
        <dbReference type="Proteomes" id="UP000371041"/>
    </source>
</evidence>
<comment type="function">
    <text evidence="9">Required for the biogenesis of c-type cytochromes. Possible subunit of a heme lyase.</text>
</comment>
<evidence type="ECO:0000256" key="9">
    <source>
        <dbReference type="ARBA" id="ARBA00037230"/>
    </source>
</evidence>
<feature type="domain" description="Cytochrome c assembly protein" evidence="12">
    <location>
        <begin position="92"/>
        <end position="299"/>
    </location>
</feature>
<feature type="transmembrane region" description="Helical" evidence="11">
    <location>
        <begin position="429"/>
        <end position="447"/>
    </location>
</feature>
<comment type="similarity">
    <text evidence="2">Belongs to the CcmF/CycK/Ccl1/NrfE/CcsA family.</text>
</comment>
<dbReference type="GO" id="GO:0016829">
    <property type="term" value="F:lyase activity"/>
    <property type="evidence" value="ECO:0007669"/>
    <property type="project" value="UniProtKB-KW"/>
</dbReference>
<feature type="transmembrane region" description="Helical" evidence="11">
    <location>
        <begin position="179"/>
        <end position="200"/>
    </location>
</feature>
<feature type="transmembrane region" description="Helical" evidence="11">
    <location>
        <begin position="84"/>
        <end position="112"/>
    </location>
</feature>
<feature type="transmembrane region" description="Helical" evidence="11">
    <location>
        <begin position="619"/>
        <end position="639"/>
    </location>
</feature>
<dbReference type="InterPro" id="IPR032523">
    <property type="entry name" value="CcmF_C"/>
</dbReference>
<evidence type="ECO:0000256" key="7">
    <source>
        <dbReference type="ARBA" id="ARBA00022989"/>
    </source>
</evidence>
<evidence type="ECO:0000256" key="10">
    <source>
        <dbReference type="SAM" id="MobiDB-lite"/>
    </source>
</evidence>
<evidence type="ECO:0000259" key="13">
    <source>
        <dbReference type="Pfam" id="PF16327"/>
    </source>
</evidence>
<name>A0A5Q3Q7D3_9PSEU</name>
<dbReference type="EMBL" id="CP045929">
    <property type="protein sequence ID" value="QGK70253.1"/>
    <property type="molecule type" value="Genomic_DNA"/>
</dbReference>
<comment type="subcellular location">
    <subcellularLocation>
        <location evidence="1">Cell inner membrane</location>
        <topology evidence="1">Multi-pass membrane protein</topology>
    </subcellularLocation>
</comment>
<keyword evidence="4" id="KW-0997">Cell inner membrane</keyword>